<evidence type="ECO:0000256" key="4">
    <source>
        <dbReference type="ARBA" id="ARBA00014848"/>
    </source>
</evidence>
<feature type="compositionally biased region" description="Acidic residues" evidence="6">
    <location>
        <begin position="1939"/>
        <end position="1991"/>
    </location>
</feature>
<evidence type="ECO:0000313" key="7">
    <source>
        <dbReference type="EMBL" id="KAL2863664.1"/>
    </source>
</evidence>
<feature type="compositionally biased region" description="Low complexity" evidence="6">
    <location>
        <begin position="1776"/>
        <end position="1790"/>
    </location>
</feature>
<dbReference type="EMBL" id="JBFXLQ010000049">
    <property type="protein sequence ID" value="KAL2863664.1"/>
    <property type="molecule type" value="Genomic_DNA"/>
</dbReference>
<protein>
    <recommendedName>
        <fullName evidence="4">Histone transcription regulator 3 homolog</fullName>
    </recommendedName>
</protein>
<evidence type="ECO:0000256" key="3">
    <source>
        <dbReference type="ARBA" id="ARBA00007335"/>
    </source>
</evidence>
<organism evidence="7 8">
    <name type="scientific">Aspergillus lucknowensis</name>
    <dbReference type="NCBI Taxonomy" id="176173"/>
    <lineage>
        <taxon>Eukaryota</taxon>
        <taxon>Fungi</taxon>
        <taxon>Dikarya</taxon>
        <taxon>Ascomycota</taxon>
        <taxon>Pezizomycotina</taxon>
        <taxon>Eurotiomycetes</taxon>
        <taxon>Eurotiomycetidae</taxon>
        <taxon>Eurotiales</taxon>
        <taxon>Aspergillaceae</taxon>
        <taxon>Aspergillus</taxon>
        <taxon>Aspergillus subgen. Nidulantes</taxon>
    </lineage>
</organism>
<feature type="compositionally biased region" description="Basic and acidic residues" evidence="6">
    <location>
        <begin position="1884"/>
        <end position="1895"/>
    </location>
</feature>
<feature type="region of interest" description="Disordered" evidence="6">
    <location>
        <begin position="1814"/>
        <end position="2032"/>
    </location>
</feature>
<evidence type="ECO:0000256" key="1">
    <source>
        <dbReference type="ARBA" id="ARBA00002687"/>
    </source>
</evidence>
<name>A0ABR4LGJ3_9EURO</name>
<dbReference type="PANTHER" id="PTHR15502:SF7">
    <property type="entry name" value="CALCINEURIN-BINDING PROTEIN CABIN-1"/>
    <property type="match status" value="1"/>
</dbReference>
<dbReference type="GeneID" id="98141163"/>
<dbReference type="Proteomes" id="UP001610432">
    <property type="component" value="Unassembled WGS sequence"/>
</dbReference>
<gene>
    <name evidence="7" type="ORF">BJX67DRAFT_240838</name>
</gene>
<evidence type="ECO:0000256" key="6">
    <source>
        <dbReference type="SAM" id="MobiDB-lite"/>
    </source>
</evidence>
<keyword evidence="5" id="KW-0539">Nucleus</keyword>
<feature type="compositionally biased region" description="Acidic residues" evidence="6">
    <location>
        <begin position="1872"/>
        <end position="1883"/>
    </location>
</feature>
<keyword evidence="8" id="KW-1185">Reference proteome</keyword>
<feature type="region of interest" description="Disordered" evidence="6">
    <location>
        <begin position="345"/>
        <end position="375"/>
    </location>
</feature>
<feature type="compositionally biased region" description="Acidic residues" evidence="6">
    <location>
        <begin position="2022"/>
        <end position="2032"/>
    </location>
</feature>
<comment type="subcellular location">
    <subcellularLocation>
        <location evidence="2">Nucleus</location>
    </subcellularLocation>
</comment>
<comment type="function">
    <text evidence="1">Has a role in a nucleosome assembly pathway that is required for the integrity of heterochromatin and proper chromosome segregation.</text>
</comment>
<feature type="compositionally biased region" description="Basic and acidic residues" evidence="6">
    <location>
        <begin position="1847"/>
        <end position="1857"/>
    </location>
</feature>
<sequence length="2032" mass="230053">MSTWAALNIEPDEAIEEEVDDTKEIQIEEALKLYQNALKLHSQGPQFYEQAAEAYQELLHSEIFRYPESLSDFKRVALRKSEPQFVESLNDVTIDDTVTAAVLGDFNINDSTSSTLQQTIFLSYKNHGQYTLDALRALLQDVPKLSGAAPEILSQVTERSRTALASFAEALERDDTDLTLWRQSARLGSALQSYRLTRFCLESVLADDDNRLEVRTEQLGLEETLAEEGLRKTLQSVQDRLSVSLVPLKKPKKGLIKFLQRQIDLYPYLPSLPDNLRAVDPSRHPIAFRASEREIKIDSLTWEATGKAILRLISVEDDTVHSPGTSVTISLPADSPELKAITNTTQRRLSKPHSDDDHPQDGQVADEGQSTGMRSVTGCQGLEQTADHGDDQSSVDQRAEKQLMEFLEVQSSQPQQSVDQQEDMKMEEVEAKSPEIPCRKRSSASAIADDQAERLRVKSRRTRLRDSLAEASTQADEILFDQAKYYEDLLDPYVQADDGLFGTVGPLLSKLGVEALGSLEDLRKHAAYANERMDSPDTTITPTEDADHLLLGDLRDIIKNWDEGKSQVMQQTDTLSGIHDIQGMDGSGLAVFLEHSKKPTHKLKSKQTFSGEEGLVDFITAVNTGRFTLQDVAFNWLKCLLRPDYERYTSNVGLIQDWSVIESSYVAFQWPATLKDAVLQLLLHEDEFVYGRLENWMTTLEHQILRQESETPFRYSSEHFADLEMIQAIFELHLDLYSPMNTPSNNADQQTRILQYERLQRWCILARTALTHFIDHGPVKVSREKIILRHIWASIFHSNMGVDAQREHTLLCLQDLRHLFNILEDPVLPLTNNTMMYELSSESIDKEISKLNSMDFFLKIFNPDSDDPVRLIETIEPIVEPSSVQIMEEDADDQQSLQRREMCSFLDRGDATLRLFLWRRLQDAYKKIDYAPKVISCYFRSIETIFNELSSTAYLEEHSEHRQTTLLRWLKSLDGVLSKTVSAVLHESDKAYECFDMEHVRSSMSAVASLIKLLHSLVLYEDSVRVGQVPKSDLRGSLAKSLENFKDKLRVMLVRCWILLYTLLKEAISQNGELFDEPFEDRIYYLRAVHNALGIRKICGRSSRQFLKLMKSELFGLEVKQDIEADICQILYDIHGVKLAPNDNLLSDHGCSSEKLDRSTAVTMIDFVMKQAMKINIKDLSKSELKSTIDKMQQYIGSTKSSPPVTYNRRILNAYMKSPISPSELFRAVRGVADIPLIPVPTENALIAKKGWYFLLGHAALTRFRSQKRLSPVPTTDLDEAISWFKHDLEHGTSRWETWYRLAQTWDSKVEEDITWSADKINNNRTELVTWQRNAIHCYAMAVATAARTAEPEPETRALLADLHTDFGIRLYSSSREPLSMGAFSLVDFSRHYSNEESQQMYEGKPFKEMRVYSVWKLASYLLRRAIADKPKNWMTHYMLSKCLWKMFSCDDSVRGSSKRISLDSVLDSLLDGIDALPQRKDSRSEPIFEPHYKLVSIVHKLVKREVLTPVEASKTLLATLWARKVQPPEDMASWKKYIFDVLKNLKNADKSNWHHRMAVRAAHIIYDDDKDATAAAGAKGELTQQIFTKTMTIQVWRPEYERPGRHFVYTTRYAYFFVALLDQLDDRANLDQLLRRVRKKQGDFINHTKLWEDMCLTYARVIRRAGHISEGHEEGVFKPIGWEEFVANTARLEDLSQLAPESSSLLELLRDAIELKKLNNNLMKVALLEDLIADLYSRFYEINMPQVIEQVNQENKEKMKVDHILMTTDGGGDVSTPPTSAPTSEAPAPRGRTKGIARRDIQKRAETIVSRKVAPRAPATRVGTTTETEPTVTAAPTGPRTVVEIPPRHLKADEAGSAHQSDIPNSVHDSADDESELSEIDEEKLSKLAADRKTLFPNLQDRGSLDPDSEMSVQASPAGDGPNEGGEMYEDAHQEGEGVGDPDPDVGEGDGEGEDGEEPGDGDDEGEDIGMEDGGEEGDEAGGEVGENDDDAHAEGPFDVDMPTPEPEVAPGRRQANESENMYDSELATEL</sequence>
<feature type="region of interest" description="Disordered" evidence="6">
    <location>
        <begin position="1771"/>
        <end position="1797"/>
    </location>
</feature>
<feature type="compositionally biased region" description="Low complexity" evidence="6">
    <location>
        <begin position="1818"/>
        <end position="1840"/>
    </location>
</feature>
<comment type="similarity">
    <text evidence="3">Belongs to the HIR3 family.</text>
</comment>
<reference evidence="7 8" key="1">
    <citation type="submission" date="2024-07" db="EMBL/GenBank/DDBJ databases">
        <title>Section-level genome sequencing and comparative genomics of Aspergillus sections Usti and Cavernicolus.</title>
        <authorList>
            <consortium name="Lawrence Berkeley National Laboratory"/>
            <person name="Nybo J.L."/>
            <person name="Vesth T.C."/>
            <person name="Theobald S."/>
            <person name="Frisvad J.C."/>
            <person name="Larsen T.O."/>
            <person name="Kjaerboelling I."/>
            <person name="Rothschild-Mancinelli K."/>
            <person name="Lyhne E.K."/>
            <person name="Kogle M.E."/>
            <person name="Barry K."/>
            <person name="Clum A."/>
            <person name="Na H."/>
            <person name="Ledsgaard L."/>
            <person name="Lin J."/>
            <person name="Lipzen A."/>
            <person name="Kuo A."/>
            <person name="Riley R."/>
            <person name="Mondo S."/>
            <person name="Labutti K."/>
            <person name="Haridas S."/>
            <person name="Pangalinan J."/>
            <person name="Salamov A.A."/>
            <person name="Simmons B.A."/>
            <person name="Magnuson J.K."/>
            <person name="Chen J."/>
            <person name="Drula E."/>
            <person name="Henrissat B."/>
            <person name="Wiebenga A."/>
            <person name="Lubbers R.J."/>
            <person name="Gomes A.C."/>
            <person name="Macurrencykelacurrency M.R."/>
            <person name="Stajich J."/>
            <person name="Grigoriev I.V."/>
            <person name="Mortensen U.H."/>
            <person name="De Vries R.P."/>
            <person name="Baker S.E."/>
            <person name="Andersen M.R."/>
        </authorList>
    </citation>
    <scope>NUCLEOTIDE SEQUENCE [LARGE SCALE GENOMIC DNA]</scope>
    <source>
        <strain evidence="7 8">CBS 449.75</strain>
    </source>
</reference>
<dbReference type="InterPro" id="IPR033053">
    <property type="entry name" value="Hir3/CABIN1"/>
</dbReference>
<comment type="caution">
    <text evidence="7">The sequence shown here is derived from an EMBL/GenBank/DDBJ whole genome shotgun (WGS) entry which is preliminary data.</text>
</comment>
<dbReference type="RefSeq" id="XP_070882643.1">
    <property type="nucleotide sequence ID" value="XM_071026091.1"/>
</dbReference>
<proteinExistence type="inferred from homology"/>
<evidence type="ECO:0000256" key="5">
    <source>
        <dbReference type="ARBA" id="ARBA00023242"/>
    </source>
</evidence>
<feature type="compositionally biased region" description="Polar residues" evidence="6">
    <location>
        <begin position="1859"/>
        <end position="1869"/>
    </location>
</feature>
<evidence type="ECO:0000256" key="2">
    <source>
        <dbReference type="ARBA" id="ARBA00004123"/>
    </source>
</evidence>
<evidence type="ECO:0000313" key="8">
    <source>
        <dbReference type="Proteomes" id="UP001610432"/>
    </source>
</evidence>
<accession>A0ABR4LGJ3</accession>
<dbReference type="PANTHER" id="PTHR15502">
    <property type="entry name" value="CALCINEURIN-BINDING PROTEIN CABIN 1-RELATED"/>
    <property type="match status" value="1"/>
</dbReference>